<keyword evidence="5" id="KW-1185">Reference proteome</keyword>
<dbReference type="Gene3D" id="1.10.150.130">
    <property type="match status" value="1"/>
</dbReference>
<sequence length="178" mass="20776">MGNIDTRYTIDIKSLRFNDRFRLFIRSKGLANATEKTYCLWIRRFINQNRYLSEQNFDQHDVAPFLNYLANERYCSVNTQRTALNALVFLFGEFLQQDTSNLDFDSTLKNRKVPMVLSHEEANRNILHLSDLHQMVVELKYGGGLRVSEVVRLRVKHEVNNLEYPGANGWRKAPTASC</sequence>
<accession>A4BE64</accession>
<dbReference type="GO" id="GO:0006310">
    <property type="term" value="P:DNA recombination"/>
    <property type="evidence" value="ECO:0007669"/>
    <property type="project" value="UniProtKB-KW"/>
</dbReference>
<dbReference type="InterPro" id="IPR013762">
    <property type="entry name" value="Integrase-like_cat_sf"/>
</dbReference>
<keyword evidence="1" id="KW-0238">DNA-binding</keyword>
<protein>
    <submittedName>
        <fullName evidence="4">Integrase/recombinase (XerC/CodV family) protein</fullName>
    </submittedName>
</protein>
<dbReference type="Gene3D" id="1.10.443.10">
    <property type="entry name" value="Intergrase catalytic core"/>
    <property type="match status" value="1"/>
</dbReference>
<dbReference type="GO" id="GO:0015074">
    <property type="term" value="P:DNA integration"/>
    <property type="evidence" value="ECO:0007669"/>
    <property type="project" value="InterPro"/>
</dbReference>
<dbReference type="Proteomes" id="UP000005953">
    <property type="component" value="Unassembled WGS sequence"/>
</dbReference>
<keyword evidence="2" id="KW-0233">DNA recombination</keyword>
<dbReference type="GO" id="GO:0003677">
    <property type="term" value="F:DNA binding"/>
    <property type="evidence" value="ECO:0007669"/>
    <property type="project" value="UniProtKB-KW"/>
</dbReference>
<evidence type="ECO:0000259" key="3">
    <source>
        <dbReference type="Pfam" id="PF13495"/>
    </source>
</evidence>
<feature type="domain" description="Integrase SAM-like N-terminal" evidence="3">
    <location>
        <begin position="19"/>
        <end position="99"/>
    </location>
</feature>
<dbReference type="SUPFAM" id="SSF56349">
    <property type="entry name" value="DNA breaking-rejoining enzymes"/>
    <property type="match status" value="1"/>
</dbReference>
<evidence type="ECO:0000256" key="1">
    <source>
        <dbReference type="ARBA" id="ARBA00023125"/>
    </source>
</evidence>
<dbReference type="InterPro" id="IPR004107">
    <property type="entry name" value="Integrase_SAM-like_N"/>
</dbReference>
<dbReference type="RefSeq" id="WP_008042240.1">
    <property type="nucleotide sequence ID" value="NZ_CH724149.1"/>
</dbReference>
<comment type="caution">
    <text evidence="4">The sequence shown here is derived from an EMBL/GenBank/DDBJ whole genome shotgun (WGS) entry which is preliminary data.</text>
</comment>
<dbReference type="STRING" id="314283.MED297_12462"/>
<gene>
    <name evidence="4" type="ORF">MED297_12462</name>
</gene>
<dbReference type="EMBL" id="AAOE01000009">
    <property type="protein sequence ID" value="EAR09542.1"/>
    <property type="molecule type" value="Genomic_DNA"/>
</dbReference>
<dbReference type="AlphaFoldDB" id="A4BE64"/>
<evidence type="ECO:0000256" key="2">
    <source>
        <dbReference type="ARBA" id="ARBA00023172"/>
    </source>
</evidence>
<dbReference type="HOGENOM" id="CLU_1509418_0_0_6"/>
<evidence type="ECO:0000313" key="5">
    <source>
        <dbReference type="Proteomes" id="UP000005953"/>
    </source>
</evidence>
<name>A4BE64_9GAMM</name>
<reference evidence="4 5" key="1">
    <citation type="submission" date="2006-02" db="EMBL/GenBank/DDBJ databases">
        <authorList>
            <person name="Pinhassi J."/>
            <person name="Pedros-Alio C."/>
            <person name="Ferriera S."/>
            <person name="Johnson J."/>
            <person name="Kravitz S."/>
            <person name="Halpern A."/>
            <person name="Remington K."/>
            <person name="Beeson K."/>
            <person name="Tran B."/>
            <person name="Rogers Y.-H."/>
            <person name="Friedman R."/>
            <person name="Venter J.C."/>
        </authorList>
    </citation>
    <scope>NUCLEOTIDE SEQUENCE [LARGE SCALE GENOMIC DNA]</scope>
    <source>
        <strain evidence="4 5">MED297</strain>
    </source>
</reference>
<evidence type="ECO:0000313" key="4">
    <source>
        <dbReference type="EMBL" id="EAR09542.1"/>
    </source>
</evidence>
<dbReference type="Pfam" id="PF13495">
    <property type="entry name" value="Phage_int_SAM_4"/>
    <property type="match status" value="1"/>
</dbReference>
<dbReference type="InterPro" id="IPR011010">
    <property type="entry name" value="DNA_brk_join_enz"/>
</dbReference>
<dbReference type="OrthoDB" id="9801717at2"/>
<organism evidence="4 5">
    <name type="scientific">Reinekea blandensis MED297</name>
    <dbReference type="NCBI Taxonomy" id="314283"/>
    <lineage>
        <taxon>Bacteria</taxon>
        <taxon>Pseudomonadati</taxon>
        <taxon>Pseudomonadota</taxon>
        <taxon>Gammaproteobacteria</taxon>
        <taxon>Oceanospirillales</taxon>
        <taxon>Saccharospirillaceae</taxon>
        <taxon>Reinekea</taxon>
    </lineage>
</organism>
<proteinExistence type="predicted"/>
<dbReference type="InterPro" id="IPR010998">
    <property type="entry name" value="Integrase_recombinase_N"/>
</dbReference>